<keyword evidence="2" id="KW-1185">Reference proteome</keyword>
<evidence type="ECO:0000313" key="1">
    <source>
        <dbReference type="EMBL" id="SDF12966.1"/>
    </source>
</evidence>
<dbReference type="AlphaFoldDB" id="A0A1G7IKA7"/>
<sequence>MFKFGQPELIVSLLNDPIMGIPLKLIRRSAATWKCVLPIFDQGVLGGLTRYSGAN</sequence>
<evidence type="ECO:0000313" key="2">
    <source>
        <dbReference type="Proteomes" id="UP000199072"/>
    </source>
</evidence>
<reference evidence="1 2" key="1">
    <citation type="submission" date="2016-10" db="EMBL/GenBank/DDBJ databases">
        <authorList>
            <person name="de Groot N.N."/>
        </authorList>
    </citation>
    <scope>NUCLEOTIDE SEQUENCE [LARGE SCALE GENOMIC DNA]</scope>
    <source>
        <strain evidence="1 2">47C3B</strain>
    </source>
</reference>
<accession>A0A1G7IKA7</accession>
<dbReference type="EMBL" id="FNAI01000013">
    <property type="protein sequence ID" value="SDF12966.1"/>
    <property type="molecule type" value="Genomic_DNA"/>
</dbReference>
<gene>
    <name evidence="1" type="ORF">SAMN05216464_11359</name>
</gene>
<name>A0A1G7IKA7_9SPHI</name>
<dbReference type="STRING" id="1391627.SAMN05216464_11359"/>
<protein>
    <submittedName>
        <fullName evidence="1">Uncharacterized protein</fullName>
    </submittedName>
</protein>
<dbReference type="Proteomes" id="UP000199072">
    <property type="component" value="Unassembled WGS sequence"/>
</dbReference>
<proteinExistence type="predicted"/>
<organism evidence="1 2">
    <name type="scientific">Mucilaginibacter pineti</name>
    <dbReference type="NCBI Taxonomy" id="1391627"/>
    <lineage>
        <taxon>Bacteria</taxon>
        <taxon>Pseudomonadati</taxon>
        <taxon>Bacteroidota</taxon>
        <taxon>Sphingobacteriia</taxon>
        <taxon>Sphingobacteriales</taxon>
        <taxon>Sphingobacteriaceae</taxon>
        <taxon>Mucilaginibacter</taxon>
    </lineage>
</organism>